<evidence type="ECO:0000259" key="11">
    <source>
        <dbReference type="PROSITE" id="PS50259"/>
    </source>
</evidence>
<protein>
    <submittedName>
        <fullName evidence="12">DgyrCDS13098</fullName>
    </submittedName>
</protein>
<keyword evidence="8" id="KW-0325">Glycoprotein</keyword>
<name>A0A7I8W9M5_9ANNE</name>
<feature type="transmembrane region" description="Helical" evidence="10">
    <location>
        <begin position="658"/>
        <end position="686"/>
    </location>
</feature>
<dbReference type="SUPFAM" id="SSF53822">
    <property type="entry name" value="Periplasmic binding protein-like I"/>
    <property type="match status" value="1"/>
</dbReference>
<keyword evidence="5" id="KW-0297">G-protein coupled receptor</keyword>
<evidence type="ECO:0000256" key="3">
    <source>
        <dbReference type="ARBA" id="ARBA00022692"/>
    </source>
</evidence>
<dbReference type="PRINTS" id="PR00248">
    <property type="entry name" value="GPCRMGR"/>
</dbReference>
<dbReference type="InterPro" id="IPR001828">
    <property type="entry name" value="ANF_lig-bd_rcpt"/>
</dbReference>
<dbReference type="OrthoDB" id="425344at2759"/>
<dbReference type="Proteomes" id="UP000549394">
    <property type="component" value="Unassembled WGS sequence"/>
</dbReference>
<keyword evidence="13" id="KW-1185">Reference proteome</keyword>
<evidence type="ECO:0000313" key="13">
    <source>
        <dbReference type="Proteomes" id="UP000549394"/>
    </source>
</evidence>
<feature type="transmembrane region" description="Helical" evidence="10">
    <location>
        <begin position="717"/>
        <end position="734"/>
    </location>
</feature>
<keyword evidence="4 10" id="KW-1133">Transmembrane helix</keyword>
<dbReference type="InterPro" id="IPR028082">
    <property type="entry name" value="Peripla_BP_I"/>
</dbReference>
<dbReference type="PANTHER" id="PTHR24060">
    <property type="entry name" value="METABOTROPIC GLUTAMATE RECEPTOR"/>
    <property type="match status" value="1"/>
</dbReference>
<keyword evidence="6 10" id="KW-0472">Membrane</keyword>
<feature type="transmembrane region" description="Helical" evidence="10">
    <location>
        <begin position="554"/>
        <end position="578"/>
    </location>
</feature>
<dbReference type="CDD" id="cd13953">
    <property type="entry name" value="7tm_classC_mGluR-like"/>
    <property type="match status" value="1"/>
</dbReference>
<evidence type="ECO:0000256" key="10">
    <source>
        <dbReference type="SAM" id="Phobius"/>
    </source>
</evidence>
<keyword evidence="7" id="KW-0675">Receptor</keyword>
<comment type="caution">
    <text evidence="12">The sequence shown here is derived from an EMBL/GenBank/DDBJ whole genome shotgun (WGS) entry which is preliminary data.</text>
</comment>
<dbReference type="InterPro" id="IPR038550">
    <property type="entry name" value="GPCR_3_9-Cys_sf"/>
</dbReference>
<accession>A0A7I8W9M5</accession>
<dbReference type="GO" id="GO:0004930">
    <property type="term" value="F:G protein-coupled receptor activity"/>
    <property type="evidence" value="ECO:0007669"/>
    <property type="project" value="UniProtKB-KW"/>
</dbReference>
<dbReference type="Pfam" id="PF07562">
    <property type="entry name" value="NCD3G"/>
    <property type="match status" value="1"/>
</dbReference>
<evidence type="ECO:0000256" key="2">
    <source>
        <dbReference type="ARBA" id="ARBA00022475"/>
    </source>
</evidence>
<evidence type="ECO:0000256" key="4">
    <source>
        <dbReference type="ARBA" id="ARBA00022989"/>
    </source>
</evidence>
<dbReference type="Gene3D" id="3.40.50.2300">
    <property type="match status" value="2"/>
</dbReference>
<dbReference type="InterPro" id="IPR050726">
    <property type="entry name" value="mGluR"/>
</dbReference>
<evidence type="ECO:0000256" key="8">
    <source>
        <dbReference type="ARBA" id="ARBA00023180"/>
    </source>
</evidence>
<sequence>MRKNLLIYMELISSVFGVFNIPNLKETGYVQDGDILLGGIFRVHDYSEKAPCSDRIRSSKSFQYFEAMVYAIKQLNTERKILPNITLGFAILDDCNRDQTALARCLRFVPPASCCKDCKESSITNNPYHEISGVISGTNSQNTLTAATFLEVFKIPMVGAVSTSESLSDKDKYSYFMRVVPSDKYQAQVIVDILLLHNWTYVSAVNSEGGYGEIGMRAVLELARENGICIAYSRQLSKARGNIEYVETVQNLAKQKNARVVVMFVQGSDGTGIIRVAKSMGLSQRFIWITSDGVNAASDLVGLEDAAERAQGFSNYFESITPSNNRDPWLSELWLREFNCDPLMQACPYRMTDIPDYSPYSKTALFSDTVKTFAYGIKSVVKEKCPEAVGHRLQLRECLRGGELLAAMRNVSFFGSYGLVRFDENGDADGKYQIEQLQKDQNGKRFVASVGIWDKFRKVLDITEPLYWNFNYTIGSESNIPESVCSKPCNPGEYALQQELKCCWLCKKCRENERVLNGTGCELCPVLTWPDENTFDVCVTIDATYLQFNQPLPLVVLVLCIIGIIWCWIVLFVYFQNWKERLIKATSRELSMITMFGVIINYVTAICIVAKPHSGNCYISRIGFHVGLAVCYGPLLSKTSRIHRIFESAKRGKQKPSFISNKAVIVFAVILIAFQGVVTSITTALYPPNALLRMPVETKRYVEQLCDLPLKGLIPPLAYNVLLLVSCAAYAFKCRNFPENFNESKYIFASVSTTVFLWSAFVPTYFTAFYAEHKALLLALVLVLNSIVLTLSFYAPKVYALYYVDEDKLIINNMTSIGGGGGSGGGRLSSKVAPEK</sequence>
<reference evidence="12 13" key="1">
    <citation type="submission" date="2020-08" db="EMBL/GenBank/DDBJ databases">
        <authorList>
            <person name="Hejnol A."/>
        </authorList>
    </citation>
    <scope>NUCLEOTIDE SEQUENCE [LARGE SCALE GENOMIC DNA]</scope>
</reference>
<dbReference type="PROSITE" id="PS50259">
    <property type="entry name" value="G_PROTEIN_RECEP_F3_4"/>
    <property type="match status" value="1"/>
</dbReference>
<feature type="transmembrane region" description="Helical" evidence="10">
    <location>
        <begin position="618"/>
        <end position="637"/>
    </location>
</feature>
<dbReference type="InterPro" id="IPR017978">
    <property type="entry name" value="GPCR_3_C"/>
</dbReference>
<dbReference type="Pfam" id="PF01094">
    <property type="entry name" value="ANF_receptor"/>
    <property type="match status" value="1"/>
</dbReference>
<comment type="subcellular location">
    <subcellularLocation>
        <location evidence="1">Cell membrane</location>
        <topology evidence="1">Multi-pass membrane protein</topology>
    </subcellularLocation>
</comment>
<dbReference type="InterPro" id="IPR000337">
    <property type="entry name" value="GPCR_3"/>
</dbReference>
<keyword evidence="3 10" id="KW-0812">Transmembrane</keyword>
<feature type="transmembrane region" description="Helical" evidence="10">
    <location>
        <begin position="746"/>
        <end position="769"/>
    </location>
</feature>
<dbReference type="FunFam" id="3.40.50.2300:FF:000145">
    <property type="entry name" value="Glutamate receptor, metabotropic"/>
    <property type="match status" value="1"/>
</dbReference>
<evidence type="ECO:0000256" key="9">
    <source>
        <dbReference type="ARBA" id="ARBA00023224"/>
    </source>
</evidence>
<proteinExistence type="predicted"/>
<organism evidence="12 13">
    <name type="scientific">Dimorphilus gyrociliatus</name>
    <dbReference type="NCBI Taxonomy" id="2664684"/>
    <lineage>
        <taxon>Eukaryota</taxon>
        <taxon>Metazoa</taxon>
        <taxon>Spiralia</taxon>
        <taxon>Lophotrochozoa</taxon>
        <taxon>Annelida</taxon>
        <taxon>Polychaeta</taxon>
        <taxon>Polychaeta incertae sedis</taxon>
        <taxon>Dinophilidae</taxon>
        <taxon>Dimorphilus</taxon>
    </lineage>
</organism>
<dbReference type="EMBL" id="CAJFCJ010000023">
    <property type="protein sequence ID" value="CAD5124842.1"/>
    <property type="molecule type" value="Genomic_DNA"/>
</dbReference>
<dbReference type="GO" id="GO:0005886">
    <property type="term" value="C:plasma membrane"/>
    <property type="evidence" value="ECO:0007669"/>
    <property type="project" value="UniProtKB-SubCell"/>
</dbReference>
<dbReference type="Pfam" id="PF00003">
    <property type="entry name" value="7tm_3"/>
    <property type="match status" value="1"/>
</dbReference>
<evidence type="ECO:0000256" key="1">
    <source>
        <dbReference type="ARBA" id="ARBA00004651"/>
    </source>
</evidence>
<dbReference type="AlphaFoldDB" id="A0A7I8W9M5"/>
<keyword evidence="9" id="KW-0807">Transducer</keyword>
<gene>
    <name evidence="12" type="ORF">DGYR_LOCUS12325</name>
</gene>
<dbReference type="Gene3D" id="2.10.50.30">
    <property type="entry name" value="GPCR, family 3, nine cysteines domain"/>
    <property type="match status" value="1"/>
</dbReference>
<dbReference type="InterPro" id="IPR011500">
    <property type="entry name" value="GPCR_3_9-Cys_dom"/>
</dbReference>
<keyword evidence="2" id="KW-1003">Cell membrane</keyword>
<evidence type="ECO:0000256" key="5">
    <source>
        <dbReference type="ARBA" id="ARBA00023040"/>
    </source>
</evidence>
<evidence type="ECO:0000256" key="6">
    <source>
        <dbReference type="ARBA" id="ARBA00023136"/>
    </source>
</evidence>
<evidence type="ECO:0000313" key="12">
    <source>
        <dbReference type="EMBL" id="CAD5124842.1"/>
    </source>
</evidence>
<evidence type="ECO:0000256" key="7">
    <source>
        <dbReference type="ARBA" id="ARBA00023170"/>
    </source>
</evidence>
<feature type="transmembrane region" description="Helical" evidence="10">
    <location>
        <begin position="590"/>
        <end position="612"/>
    </location>
</feature>
<feature type="transmembrane region" description="Helical" evidence="10">
    <location>
        <begin position="775"/>
        <end position="795"/>
    </location>
</feature>
<feature type="domain" description="G-protein coupled receptors family 3 profile" evidence="11">
    <location>
        <begin position="552"/>
        <end position="806"/>
    </location>
</feature>